<feature type="transmembrane region" description="Helical" evidence="10">
    <location>
        <begin position="41"/>
        <end position="62"/>
    </location>
</feature>
<dbReference type="KEGG" id="dao:Desac_2134"/>
<reference evidence="12 13" key="1">
    <citation type="journal article" date="2011" name="Stand. Genomic Sci.">
        <title>Complete genome sequence of the acetate-degrading sulfate reducer Desulfobacca acetoxidans type strain (ASRB2).</title>
        <authorList>
            <person name="Goker M."/>
            <person name="Teshima H."/>
            <person name="Lapidus A."/>
            <person name="Nolan M."/>
            <person name="Lucas S."/>
            <person name="Hammon N."/>
            <person name="Deshpande S."/>
            <person name="Cheng J.F."/>
            <person name="Tapia R."/>
            <person name="Han C."/>
            <person name="Goodwin L."/>
            <person name="Pitluck S."/>
            <person name="Huntemann M."/>
            <person name="Liolios K."/>
            <person name="Ivanova N."/>
            <person name="Pagani I."/>
            <person name="Mavromatis K."/>
            <person name="Ovchinikova G."/>
            <person name="Pati A."/>
            <person name="Chen A."/>
            <person name="Palaniappan K."/>
            <person name="Land M."/>
            <person name="Hauser L."/>
            <person name="Brambilla E.M."/>
            <person name="Rohde M."/>
            <person name="Spring S."/>
            <person name="Detter J.C."/>
            <person name="Woyke T."/>
            <person name="Bristow J."/>
            <person name="Eisen J.A."/>
            <person name="Markowitz V."/>
            <person name="Hugenholtz P."/>
            <person name="Kyrpides N.C."/>
            <person name="Klenk H.P."/>
        </authorList>
    </citation>
    <scope>NUCLEOTIDE SEQUENCE [LARGE SCALE GENOMIC DNA]</scope>
    <source>
        <strain evidence="13">ATCC 700848 / DSM 11109 / ASRB2</strain>
    </source>
</reference>
<evidence type="ECO:0000256" key="2">
    <source>
        <dbReference type="ARBA" id="ARBA00022475"/>
    </source>
</evidence>
<name>F2ND97_DESAR</name>
<dbReference type="EMBL" id="CP002629">
    <property type="protein sequence ID" value="AEB09963.1"/>
    <property type="molecule type" value="Genomic_DNA"/>
</dbReference>
<dbReference type="InterPro" id="IPR014163">
    <property type="entry name" value="Tol-Pal_TolQ"/>
</dbReference>
<keyword evidence="9" id="KW-0653">Protein transport</keyword>
<evidence type="ECO:0000256" key="7">
    <source>
        <dbReference type="ARBA" id="ARBA00023136"/>
    </source>
</evidence>
<keyword evidence="13" id="KW-1185">Reference proteome</keyword>
<reference evidence="13" key="2">
    <citation type="submission" date="2011-03" db="EMBL/GenBank/DDBJ databases">
        <title>The complete genome of Desulfobacca acetoxidans DSM 11109.</title>
        <authorList>
            <consortium name="US DOE Joint Genome Institute (JGI-PGF)"/>
            <person name="Lucas S."/>
            <person name="Copeland A."/>
            <person name="Lapidus A."/>
            <person name="Bruce D."/>
            <person name="Goodwin L."/>
            <person name="Pitluck S."/>
            <person name="Peters L."/>
            <person name="Kyrpides N."/>
            <person name="Mavromatis K."/>
            <person name="Ivanova N."/>
            <person name="Ovchinnikova G."/>
            <person name="Teshima H."/>
            <person name="Detter J.C."/>
            <person name="Han C."/>
            <person name="Land M."/>
            <person name="Hauser L."/>
            <person name="Markowitz V."/>
            <person name="Cheng J.-F."/>
            <person name="Hugenholtz P."/>
            <person name="Woyke T."/>
            <person name="Wu D."/>
            <person name="Spring S."/>
            <person name="Schueler E."/>
            <person name="Brambilla E."/>
            <person name="Klenk H.-P."/>
            <person name="Eisen J.A."/>
        </authorList>
    </citation>
    <scope>NUCLEOTIDE SEQUENCE [LARGE SCALE GENOMIC DNA]</scope>
    <source>
        <strain evidence="13">ATCC 700848 / DSM 11109 / ASRB2</strain>
    </source>
</reference>
<evidence type="ECO:0000256" key="4">
    <source>
        <dbReference type="ARBA" id="ARBA00022618"/>
    </source>
</evidence>
<dbReference type="eggNOG" id="COG0811">
    <property type="taxonomic scope" value="Bacteria"/>
</dbReference>
<organism evidence="12 13">
    <name type="scientific">Desulfobacca acetoxidans (strain ATCC 700848 / DSM 11109 / ASRB2)</name>
    <dbReference type="NCBI Taxonomy" id="880072"/>
    <lineage>
        <taxon>Bacteria</taxon>
        <taxon>Pseudomonadati</taxon>
        <taxon>Thermodesulfobacteriota</taxon>
        <taxon>Desulfobaccia</taxon>
        <taxon>Desulfobaccales</taxon>
        <taxon>Desulfobaccaceae</taxon>
        <taxon>Desulfobacca</taxon>
    </lineage>
</organism>
<keyword evidence="6 10" id="KW-1133">Transmembrane helix</keyword>
<dbReference type="PANTHER" id="PTHR30625">
    <property type="entry name" value="PROTEIN TOLQ"/>
    <property type="match status" value="1"/>
</dbReference>
<dbReference type="HOGENOM" id="CLU_053325_2_2_7"/>
<proteinExistence type="inferred from homology"/>
<keyword evidence="2" id="KW-1003">Cell membrane</keyword>
<comment type="similarity">
    <text evidence="9">Belongs to the exbB/tolQ family.</text>
</comment>
<evidence type="ECO:0000256" key="3">
    <source>
        <dbReference type="ARBA" id="ARBA00022519"/>
    </source>
</evidence>
<evidence type="ECO:0000256" key="10">
    <source>
        <dbReference type="SAM" id="Phobius"/>
    </source>
</evidence>
<evidence type="ECO:0000259" key="11">
    <source>
        <dbReference type="Pfam" id="PF01618"/>
    </source>
</evidence>
<evidence type="ECO:0000256" key="6">
    <source>
        <dbReference type="ARBA" id="ARBA00022989"/>
    </source>
</evidence>
<evidence type="ECO:0000256" key="9">
    <source>
        <dbReference type="RuleBase" id="RU004057"/>
    </source>
</evidence>
<dbReference type="OrthoDB" id="9805133at2"/>
<evidence type="ECO:0000256" key="5">
    <source>
        <dbReference type="ARBA" id="ARBA00022692"/>
    </source>
</evidence>
<evidence type="ECO:0000313" key="12">
    <source>
        <dbReference type="EMBL" id="AEB09963.1"/>
    </source>
</evidence>
<keyword evidence="3" id="KW-0997">Cell inner membrane</keyword>
<feature type="transmembrane region" description="Helical" evidence="10">
    <location>
        <begin position="159"/>
        <end position="183"/>
    </location>
</feature>
<evidence type="ECO:0000256" key="8">
    <source>
        <dbReference type="ARBA" id="ARBA00023306"/>
    </source>
</evidence>
<keyword evidence="8" id="KW-0131">Cell cycle</keyword>
<accession>F2ND97</accession>
<comment type="subcellular location">
    <subcellularLocation>
        <location evidence="1">Cell membrane</location>
        <topology evidence="1">Multi-pass membrane protein</topology>
    </subcellularLocation>
    <subcellularLocation>
        <location evidence="9">Membrane</location>
        <topology evidence="9">Multi-pass membrane protein</topology>
    </subcellularLocation>
</comment>
<dbReference type="AlphaFoldDB" id="F2ND97"/>
<keyword evidence="4" id="KW-0132">Cell division</keyword>
<dbReference type="NCBIfam" id="TIGR02796">
    <property type="entry name" value="tolQ"/>
    <property type="match status" value="1"/>
</dbReference>
<dbReference type="RefSeq" id="WP_013707072.1">
    <property type="nucleotide sequence ID" value="NC_015388.1"/>
</dbReference>
<dbReference type="GO" id="GO:0005886">
    <property type="term" value="C:plasma membrane"/>
    <property type="evidence" value="ECO:0007669"/>
    <property type="project" value="UniProtKB-SubCell"/>
</dbReference>
<keyword evidence="9" id="KW-0813">Transport</keyword>
<dbReference type="PANTHER" id="PTHR30625:SF3">
    <property type="entry name" value="TOL-PAL SYSTEM PROTEIN TOLQ"/>
    <property type="match status" value="1"/>
</dbReference>
<dbReference type="Proteomes" id="UP000000483">
    <property type="component" value="Chromosome"/>
</dbReference>
<dbReference type="GO" id="GO:0017038">
    <property type="term" value="P:protein import"/>
    <property type="evidence" value="ECO:0007669"/>
    <property type="project" value="TreeGrafter"/>
</dbReference>
<keyword evidence="5 10" id="KW-0812">Transmembrane</keyword>
<dbReference type="STRING" id="880072.Desac_2134"/>
<dbReference type="GO" id="GO:0043213">
    <property type="term" value="P:bacteriocin transport"/>
    <property type="evidence" value="ECO:0007669"/>
    <property type="project" value="InterPro"/>
</dbReference>
<evidence type="ECO:0000313" key="13">
    <source>
        <dbReference type="Proteomes" id="UP000000483"/>
    </source>
</evidence>
<dbReference type="GO" id="GO:0051301">
    <property type="term" value="P:cell division"/>
    <property type="evidence" value="ECO:0007669"/>
    <property type="project" value="UniProtKB-KW"/>
</dbReference>
<keyword evidence="7 10" id="KW-0472">Membrane</keyword>
<dbReference type="Pfam" id="PF01618">
    <property type="entry name" value="MotA_ExbB"/>
    <property type="match status" value="1"/>
</dbReference>
<dbReference type="InterPro" id="IPR002898">
    <property type="entry name" value="MotA_ExbB_proton_chnl"/>
</dbReference>
<sequence>MDIINYFRLVDVAWAANGGAAAVSDLDVVPLILNAGPVVKGVMFILLVFSVACWGIIFAKVFQLSRAKKQTAEFLDLFWGARNLSTAYHETRHLQASPVAAIFRLGYIELGKLMQTQVSTDSGDRDVLGTIAVRGAGVENVNRSLRRAMNTETTRLSRAITFLATTGNTAPFIGLFGTVWGIMTSFRGIGLKGSASLAVVAPGISEALVATAVGLAAAIPAVVAYNYFLSKVRVLETEMASFISDFLNIIERDMMRRAQMGEK</sequence>
<feature type="domain" description="MotA/TolQ/ExbB proton channel" evidence="11">
    <location>
        <begin position="133"/>
        <end position="239"/>
    </location>
</feature>
<evidence type="ECO:0000256" key="1">
    <source>
        <dbReference type="ARBA" id="ARBA00004651"/>
    </source>
</evidence>
<feature type="transmembrane region" description="Helical" evidence="10">
    <location>
        <begin position="203"/>
        <end position="229"/>
    </location>
</feature>
<dbReference type="InterPro" id="IPR050790">
    <property type="entry name" value="ExbB/TolQ_transport"/>
</dbReference>
<protein>
    <submittedName>
        <fullName evidence="12">Protein TolQ</fullName>
    </submittedName>
</protein>
<gene>
    <name evidence="12" type="ordered locus">Desac_2134</name>
</gene>